<comment type="caution">
    <text evidence="2">The sequence shown here is derived from an EMBL/GenBank/DDBJ whole genome shotgun (WGS) entry which is preliminary data.</text>
</comment>
<dbReference type="Gene3D" id="2.30.110.10">
    <property type="entry name" value="Electron Transport, Fmn-binding Protein, Chain A"/>
    <property type="match status" value="1"/>
</dbReference>
<accession>A0AAV5MXP9</accession>
<dbReference type="Pfam" id="PF22696">
    <property type="entry name" value="Putative_PNPOx_2"/>
    <property type="match status" value="1"/>
</dbReference>
<dbReference type="InterPro" id="IPR012349">
    <property type="entry name" value="Split_barrel_FMN-bd"/>
</dbReference>
<evidence type="ECO:0000313" key="3">
    <source>
        <dbReference type="Proteomes" id="UP001058124"/>
    </source>
</evidence>
<dbReference type="InterPro" id="IPR055196">
    <property type="entry name" value="Putative_PNPOx_2"/>
</dbReference>
<evidence type="ECO:0000313" key="2">
    <source>
        <dbReference type="EMBL" id="GKX54628.1"/>
    </source>
</evidence>
<keyword evidence="3" id="KW-1185">Reference proteome</keyword>
<reference evidence="2" key="1">
    <citation type="submission" date="2022-06" db="EMBL/GenBank/DDBJ databases">
        <title>Draft genome sequences of Leminorella grimontii str. JCM5902.</title>
        <authorList>
            <person name="Wakabayashi Y."/>
            <person name="Kojima K."/>
        </authorList>
    </citation>
    <scope>NUCLEOTIDE SEQUENCE</scope>
    <source>
        <strain evidence="2">JCM 5902</strain>
    </source>
</reference>
<organism evidence="2 3">
    <name type="scientific">Leminorella grimontii</name>
    <dbReference type="NCBI Taxonomy" id="82981"/>
    <lineage>
        <taxon>Bacteria</taxon>
        <taxon>Pseudomonadati</taxon>
        <taxon>Pseudomonadota</taxon>
        <taxon>Gammaproteobacteria</taxon>
        <taxon>Enterobacterales</taxon>
        <taxon>Budviciaceae</taxon>
        <taxon>Leminorella</taxon>
    </lineage>
</organism>
<dbReference type="AlphaFoldDB" id="A0AAV5MXP9"/>
<dbReference type="EMBL" id="BRLH01000001">
    <property type="protein sequence ID" value="GKX54628.1"/>
    <property type="molecule type" value="Genomic_DNA"/>
</dbReference>
<proteinExistence type="predicted"/>
<gene>
    <name evidence="2" type="ORF">SOASR030_07400</name>
</gene>
<name>A0AAV5MXP9_9GAMM</name>
<dbReference type="RefSeq" id="WP_027273169.1">
    <property type="nucleotide sequence ID" value="NZ_BRLH01000001.1"/>
</dbReference>
<protein>
    <recommendedName>
        <fullName evidence="1">Pyridoxamine 5'-phosphate oxidase-like domain-containing protein</fullName>
    </recommendedName>
</protein>
<dbReference type="SUPFAM" id="SSF50475">
    <property type="entry name" value="FMN-binding split barrel"/>
    <property type="match status" value="1"/>
</dbReference>
<evidence type="ECO:0000259" key="1">
    <source>
        <dbReference type="Pfam" id="PF22696"/>
    </source>
</evidence>
<feature type="domain" description="Pyridoxamine 5'-phosphate oxidase-like" evidence="1">
    <location>
        <begin position="11"/>
        <end position="130"/>
    </location>
</feature>
<sequence length="140" mass="15684">MSYLDDFHRLMDTQKEIALATCLNDEPNVRIVNFYYSQESPGVLWFATFSDNVKVAEFEKNDRVAFTTVPYGDTEHVRAARAKVKKSALPLSALQDAFIDKIPGYADIITMAGEALALYEIHFSQASVVLDAERMGNISL</sequence>
<dbReference type="Proteomes" id="UP001058124">
    <property type="component" value="Unassembled WGS sequence"/>
</dbReference>